<reference evidence="5 6" key="1">
    <citation type="submission" date="2019-11" db="EMBL/GenBank/DDBJ databases">
        <title>Draft genome sequences of five Paenibacillus species of dairy origin.</title>
        <authorList>
            <person name="Olajide A.M."/>
            <person name="Chen S."/>
            <person name="Lapointe G."/>
        </authorList>
    </citation>
    <scope>NUCLEOTIDE SEQUENCE [LARGE SCALE GENOMIC DNA]</scope>
    <source>
        <strain evidence="5 6">12CR55</strain>
    </source>
</reference>
<dbReference type="PANTHER" id="PTHR43280:SF28">
    <property type="entry name" value="HTH-TYPE TRANSCRIPTIONAL ACTIVATOR RHAS"/>
    <property type="match status" value="1"/>
</dbReference>
<keyword evidence="2" id="KW-0238">DNA-binding</keyword>
<proteinExistence type="predicted"/>
<dbReference type="GO" id="GO:0003700">
    <property type="term" value="F:DNA-binding transcription factor activity"/>
    <property type="evidence" value="ECO:0007669"/>
    <property type="project" value="InterPro"/>
</dbReference>
<dbReference type="PROSITE" id="PS01124">
    <property type="entry name" value="HTH_ARAC_FAMILY_2"/>
    <property type="match status" value="1"/>
</dbReference>
<comment type="caution">
    <text evidence="5">The sequence shown here is derived from an EMBL/GenBank/DDBJ whole genome shotgun (WGS) entry which is preliminary data.</text>
</comment>
<feature type="domain" description="HTH araC/xylS-type" evidence="4">
    <location>
        <begin position="198"/>
        <end position="296"/>
    </location>
</feature>
<name>A0A7X2YYF0_9BACL</name>
<evidence type="ECO:0000256" key="2">
    <source>
        <dbReference type="ARBA" id="ARBA00023125"/>
    </source>
</evidence>
<dbReference type="InterPro" id="IPR037923">
    <property type="entry name" value="HTH-like"/>
</dbReference>
<dbReference type="InterPro" id="IPR020449">
    <property type="entry name" value="Tscrpt_reg_AraC-type_HTH"/>
</dbReference>
<dbReference type="Proteomes" id="UP000447876">
    <property type="component" value="Unassembled WGS sequence"/>
</dbReference>
<dbReference type="SMART" id="SM00342">
    <property type="entry name" value="HTH_ARAC"/>
    <property type="match status" value="1"/>
</dbReference>
<keyword evidence="1" id="KW-0805">Transcription regulation</keyword>
<dbReference type="InterPro" id="IPR003313">
    <property type="entry name" value="AraC-bd"/>
</dbReference>
<dbReference type="AlphaFoldDB" id="A0A7X2YYF0"/>
<evidence type="ECO:0000256" key="1">
    <source>
        <dbReference type="ARBA" id="ARBA00023015"/>
    </source>
</evidence>
<dbReference type="Pfam" id="PF12833">
    <property type="entry name" value="HTH_18"/>
    <property type="match status" value="1"/>
</dbReference>
<dbReference type="OrthoDB" id="9791615at2"/>
<evidence type="ECO:0000259" key="4">
    <source>
        <dbReference type="PROSITE" id="PS01124"/>
    </source>
</evidence>
<dbReference type="SUPFAM" id="SSF51215">
    <property type="entry name" value="Regulatory protein AraC"/>
    <property type="match status" value="1"/>
</dbReference>
<dbReference type="PANTHER" id="PTHR43280">
    <property type="entry name" value="ARAC-FAMILY TRANSCRIPTIONAL REGULATOR"/>
    <property type="match status" value="1"/>
</dbReference>
<dbReference type="PRINTS" id="PR00032">
    <property type="entry name" value="HTHARAC"/>
</dbReference>
<dbReference type="InterPro" id="IPR009057">
    <property type="entry name" value="Homeodomain-like_sf"/>
</dbReference>
<dbReference type="Gene3D" id="1.10.10.60">
    <property type="entry name" value="Homeodomain-like"/>
    <property type="match status" value="2"/>
</dbReference>
<dbReference type="InterPro" id="IPR018060">
    <property type="entry name" value="HTH_AraC"/>
</dbReference>
<sequence length="305" mass="35043">MTHPQELREHTYFNDPSYPFNIFRLRQEQQQKGTPSFYLHWHDHFEILLVVEGKALFLIDSNPYEALPGDIILVPSGALHAGYAADEGPLEYYAIVFNAALLRHGKTPDPKHALYIAPYLDGGLLFPIKLSHQDEENQRFKHVLEEIIREFKSKQPGYELMVKSQLYMLFTLLSRRFMPGDQQGRASLAHTRNTDRFKQLLLHIDDHYAEPITVSKAAAMMNLNPYHFCKIFKKTTGSTLIEYVNFIRINKAMRLLSGSDLTITEIAGQIGCGNPNYFTKLFKQYKGVTPSQWRKEAAGPGLQRL</sequence>
<dbReference type="EMBL" id="WNZW01000001">
    <property type="protein sequence ID" value="MUG44237.1"/>
    <property type="molecule type" value="Genomic_DNA"/>
</dbReference>
<protein>
    <submittedName>
        <fullName evidence="5">AraC family transcriptional regulator</fullName>
    </submittedName>
</protein>
<gene>
    <name evidence="5" type="ORF">GNP95_04390</name>
</gene>
<dbReference type="CDD" id="cd02208">
    <property type="entry name" value="cupin_RmlC-like"/>
    <property type="match status" value="1"/>
</dbReference>
<evidence type="ECO:0000256" key="3">
    <source>
        <dbReference type="ARBA" id="ARBA00023163"/>
    </source>
</evidence>
<accession>A0A7X2YYF0</accession>
<dbReference type="SUPFAM" id="SSF46689">
    <property type="entry name" value="Homeodomain-like"/>
    <property type="match status" value="2"/>
</dbReference>
<evidence type="ECO:0000313" key="5">
    <source>
        <dbReference type="EMBL" id="MUG44237.1"/>
    </source>
</evidence>
<dbReference type="Pfam" id="PF02311">
    <property type="entry name" value="AraC_binding"/>
    <property type="match status" value="1"/>
</dbReference>
<dbReference type="InterPro" id="IPR014710">
    <property type="entry name" value="RmlC-like_jellyroll"/>
</dbReference>
<evidence type="ECO:0000313" key="6">
    <source>
        <dbReference type="Proteomes" id="UP000447876"/>
    </source>
</evidence>
<dbReference type="GO" id="GO:0043565">
    <property type="term" value="F:sequence-specific DNA binding"/>
    <property type="evidence" value="ECO:0007669"/>
    <property type="project" value="InterPro"/>
</dbReference>
<dbReference type="RefSeq" id="WP_155609637.1">
    <property type="nucleotide sequence ID" value="NZ_WNZW01000001.1"/>
</dbReference>
<dbReference type="Gene3D" id="2.60.120.10">
    <property type="entry name" value="Jelly Rolls"/>
    <property type="match status" value="1"/>
</dbReference>
<keyword evidence="3" id="KW-0804">Transcription</keyword>
<organism evidence="5 6">
    <name type="scientific">Paenibacillus woosongensis</name>
    <dbReference type="NCBI Taxonomy" id="307580"/>
    <lineage>
        <taxon>Bacteria</taxon>
        <taxon>Bacillati</taxon>
        <taxon>Bacillota</taxon>
        <taxon>Bacilli</taxon>
        <taxon>Bacillales</taxon>
        <taxon>Paenibacillaceae</taxon>
        <taxon>Paenibacillus</taxon>
    </lineage>
</organism>